<dbReference type="EnsemblMetazoa" id="CJA19407.1">
    <property type="protein sequence ID" value="CJA19407.1"/>
    <property type="gene ID" value="WBGene00138611"/>
</dbReference>
<feature type="disulfide bond" evidence="1">
    <location>
        <begin position="143"/>
        <end position="204"/>
    </location>
</feature>
<feature type="disulfide bond" evidence="1">
    <location>
        <begin position="151"/>
        <end position="167"/>
    </location>
</feature>
<feature type="chain" id="PRO_5035733710" description="Thaumatin-like protein" evidence="2">
    <location>
        <begin position="20"/>
        <end position="232"/>
    </location>
</feature>
<dbReference type="CDD" id="cd09218">
    <property type="entry name" value="TLP-PA"/>
    <property type="match status" value="1"/>
</dbReference>
<proteinExistence type="predicted"/>
<feature type="signal peptide" evidence="2">
    <location>
        <begin position="1"/>
        <end position="19"/>
    </location>
</feature>
<evidence type="ECO:0000256" key="1">
    <source>
        <dbReference type="PIRSR" id="PIRSR002703-1"/>
    </source>
</evidence>
<organism evidence="3 4">
    <name type="scientific">Caenorhabditis japonica</name>
    <dbReference type="NCBI Taxonomy" id="281687"/>
    <lineage>
        <taxon>Eukaryota</taxon>
        <taxon>Metazoa</taxon>
        <taxon>Ecdysozoa</taxon>
        <taxon>Nematoda</taxon>
        <taxon>Chromadorea</taxon>
        <taxon>Rhabditida</taxon>
        <taxon>Rhabditina</taxon>
        <taxon>Rhabditomorpha</taxon>
        <taxon>Rhabditoidea</taxon>
        <taxon>Rhabditidae</taxon>
        <taxon>Peloderinae</taxon>
        <taxon>Caenorhabditis</taxon>
    </lineage>
</organism>
<evidence type="ECO:0000256" key="2">
    <source>
        <dbReference type="SAM" id="SignalP"/>
    </source>
</evidence>
<keyword evidence="4" id="KW-1185">Reference proteome</keyword>
<dbReference type="Gene3D" id="2.60.110.10">
    <property type="entry name" value="Thaumatin"/>
    <property type="match status" value="1"/>
</dbReference>
<dbReference type="FunFam" id="2.60.110.10:FF:000004">
    <property type="entry name" value="THAUMATIN-LIKE PROTEIN 1"/>
    <property type="match status" value="1"/>
</dbReference>
<evidence type="ECO:0000313" key="3">
    <source>
        <dbReference type="EnsemblMetazoa" id="CJA19407.1"/>
    </source>
</evidence>
<dbReference type="PANTHER" id="PTHR31013">
    <property type="entry name" value="THAUMATIN FAMILY PROTEIN-RELATED"/>
    <property type="match status" value="1"/>
</dbReference>
<keyword evidence="1" id="KW-1015">Disulfide bond</keyword>
<dbReference type="AlphaFoldDB" id="A0A8R1I301"/>
<dbReference type="PIRSF" id="PIRSF002703">
    <property type="entry name" value="Thaumatin"/>
    <property type="match status" value="1"/>
</dbReference>
<feature type="disulfide bond" evidence="1">
    <location>
        <begin position="137"/>
        <end position="221"/>
    </location>
</feature>
<feature type="disulfide bond" evidence="1">
    <location>
        <begin position="84"/>
        <end position="90"/>
    </location>
</feature>
<dbReference type="PRINTS" id="PR00347">
    <property type="entry name" value="THAUMATIN"/>
</dbReference>
<sequence>MALIKLILFVLMLVVAAESRTITIYNKCPFTVWPGIHGLGNPAEGGFTLDGGEARIIDVNNSWSGRIWARTGCDANYNCETGFCKNSEHCDGARGVPPVSLAEFSLNGYGGLDFYDVSMIDGYNLPVLIDPYGGIECKRAGGCIKNIDDECPYRLAVKGRKGNTVACKSGCFGYNTDRECCRGAYSTADKCHRSFTAQMFKDACPTAYSFAYDEGSSLFTCPAPASYTVQFC</sequence>
<name>A0A8R1I301_CAEJA</name>
<feature type="disulfide bond" evidence="1">
    <location>
        <begin position="171"/>
        <end position="180"/>
    </location>
</feature>
<evidence type="ECO:0000313" key="4">
    <source>
        <dbReference type="Proteomes" id="UP000005237"/>
    </source>
</evidence>
<dbReference type="OMA" id="HNNRLIC"/>
<dbReference type="Proteomes" id="UP000005237">
    <property type="component" value="Unassembled WGS sequence"/>
</dbReference>
<feature type="disulfide bond" evidence="1">
    <location>
        <begin position="181"/>
        <end position="191"/>
    </location>
</feature>
<feature type="disulfide bond" evidence="1">
    <location>
        <begin position="73"/>
        <end position="79"/>
    </location>
</feature>
<dbReference type="SUPFAM" id="SSF49870">
    <property type="entry name" value="Osmotin, thaumatin-like protein"/>
    <property type="match status" value="1"/>
</dbReference>
<dbReference type="SMART" id="SM00205">
    <property type="entry name" value="THN"/>
    <property type="match status" value="1"/>
</dbReference>
<dbReference type="PANTHER" id="PTHR31013:SF13">
    <property type="entry name" value="PATHOGENESIS-RELATED PROTEIN 5-LIKE-RELATED"/>
    <property type="match status" value="1"/>
</dbReference>
<dbReference type="InterPro" id="IPR037176">
    <property type="entry name" value="Osmotin/thaumatin-like_sf"/>
</dbReference>
<dbReference type="PROSITE" id="PS51367">
    <property type="entry name" value="THAUMATIN_2"/>
    <property type="match status" value="1"/>
</dbReference>
<evidence type="ECO:0008006" key="5">
    <source>
        <dbReference type="Google" id="ProtNLM"/>
    </source>
</evidence>
<dbReference type="Pfam" id="PF00314">
    <property type="entry name" value="Thaumatin"/>
    <property type="match status" value="1"/>
</dbReference>
<reference evidence="3" key="2">
    <citation type="submission" date="2022-06" db="UniProtKB">
        <authorList>
            <consortium name="EnsemblMetazoa"/>
        </authorList>
    </citation>
    <scope>IDENTIFICATION</scope>
    <source>
        <strain evidence="3">DF5081</strain>
    </source>
</reference>
<reference evidence="4" key="1">
    <citation type="submission" date="2010-08" db="EMBL/GenBank/DDBJ databases">
        <authorList>
            <consortium name="Caenorhabditis japonica Sequencing Consortium"/>
            <person name="Wilson R.K."/>
        </authorList>
    </citation>
    <scope>NUCLEOTIDE SEQUENCE [LARGE SCALE GENOMIC DNA]</scope>
    <source>
        <strain evidence="4">DF5081</strain>
    </source>
</reference>
<protein>
    <recommendedName>
        <fullName evidence="5">Thaumatin-like protein</fullName>
    </recommendedName>
</protein>
<dbReference type="InterPro" id="IPR001938">
    <property type="entry name" value="Thaumatin"/>
</dbReference>
<accession>A0A8R1I301</accession>
<feature type="disulfide bond" evidence="1">
    <location>
        <begin position="28"/>
        <end position="232"/>
    </location>
</feature>
<keyword evidence="2" id="KW-0732">Signal</keyword>